<feature type="compositionally biased region" description="Basic and acidic residues" evidence="1">
    <location>
        <begin position="123"/>
        <end position="135"/>
    </location>
</feature>
<accession>A0A0R1DQ16</accession>
<evidence type="ECO:0000256" key="1">
    <source>
        <dbReference type="SAM" id="MobiDB-lite"/>
    </source>
</evidence>
<dbReference type="Proteomes" id="UP000002282">
    <property type="component" value="Chromosome 2L"/>
</dbReference>
<name>A0A0R1DQ16_DROYA</name>
<dbReference type="AlphaFoldDB" id="A0A0R1DQ16"/>
<dbReference type="KEGG" id="dya:Dyak_GE28026"/>
<dbReference type="EMBL" id="CM000157">
    <property type="protein sequence ID" value="KRJ97057.1"/>
    <property type="molecule type" value="Genomic_DNA"/>
</dbReference>
<reference evidence="2 3" key="2">
    <citation type="journal article" date="2007" name="PLoS Biol.">
        <title>Principles of genome evolution in the Drosophila melanogaster species group.</title>
        <authorList>
            <person name="Ranz J.M."/>
            <person name="Maurin D."/>
            <person name="Chan Y.S."/>
            <person name="von Grotthuss M."/>
            <person name="Hillier L.W."/>
            <person name="Roote J."/>
            <person name="Ashburner M."/>
            <person name="Bergman C.M."/>
        </authorList>
    </citation>
    <scope>NUCLEOTIDE SEQUENCE [LARGE SCALE GENOMIC DNA]</scope>
    <source>
        <strain evidence="3">Tai18E2 / Tucson 14021-0261.01</strain>
    </source>
</reference>
<evidence type="ECO:0000313" key="3">
    <source>
        <dbReference type="Proteomes" id="UP000002282"/>
    </source>
</evidence>
<reference evidence="2 3" key="1">
    <citation type="journal article" date="2007" name="Nature">
        <title>Evolution of genes and genomes on the Drosophila phylogeny.</title>
        <authorList>
            <consortium name="Drosophila 12 Genomes Consortium"/>
            <person name="Clark A.G."/>
            <person name="Eisen M.B."/>
            <person name="Smith D.R."/>
            <person name="Bergman C.M."/>
            <person name="Oliver B."/>
            <person name="Markow T.A."/>
            <person name="Kaufman T.C."/>
            <person name="Kellis M."/>
            <person name="Gelbart W."/>
            <person name="Iyer V.N."/>
            <person name="Pollard D.A."/>
            <person name="Sackton T.B."/>
            <person name="Larracuente A.M."/>
            <person name="Singh N.D."/>
            <person name="Abad J.P."/>
            <person name="Abt D.N."/>
            <person name="Adryan B."/>
            <person name="Aguade M."/>
            <person name="Akashi H."/>
            <person name="Anderson W.W."/>
            <person name="Aquadro C.F."/>
            <person name="Ardell D.H."/>
            <person name="Arguello R."/>
            <person name="Artieri C.G."/>
            <person name="Barbash D.A."/>
            <person name="Barker D."/>
            <person name="Barsanti P."/>
            <person name="Batterham P."/>
            <person name="Batzoglou S."/>
            <person name="Begun D."/>
            <person name="Bhutkar A."/>
            <person name="Blanco E."/>
            <person name="Bosak S.A."/>
            <person name="Bradley R.K."/>
            <person name="Brand A.D."/>
            <person name="Brent M.R."/>
            <person name="Brooks A.N."/>
            <person name="Brown R.H."/>
            <person name="Butlin R.K."/>
            <person name="Caggese C."/>
            <person name="Calvi B.R."/>
            <person name="Bernardo de Carvalho A."/>
            <person name="Caspi A."/>
            <person name="Castrezana S."/>
            <person name="Celniker S.E."/>
            <person name="Chang J.L."/>
            <person name="Chapple C."/>
            <person name="Chatterji S."/>
            <person name="Chinwalla A."/>
            <person name="Civetta A."/>
            <person name="Clifton S.W."/>
            <person name="Comeron J.M."/>
            <person name="Costello J.C."/>
            <person name="Coyne J.A."/>
            <person name="Daub J."/>
            <person name="David R.G."/>
            <person name="Delcher A.L."/>
            <person name="Delehaunty K."/>
            <person name="Do C.B."/>
            <person name="Ebling H."/>
            <person name="Edwards K."/>
            <person name="Eickbush T."/>
            <person name="Evans J.D."/>
            <person name="Filipski A."/>
            <person name="Findeiss S."/>
            <person name="Freyhult E."/>
            <person name="Fulton L."/>
            <person name="Fulton R."/>
            <person name="Garcia A.C."/>
            <person name="Gardiner A."/>
            <person name="Garfield D.A."/>
            <person name="Garvin B.E."/>
            <person name="Gibson G."/>
            <person name="Gilbert D."/>
            <person name="Gnerre S."/>
            <person name="Godfrey J."/>
            <person name="Good R."/>
            <person name="Gotea V."/>
            <person name="Gravely B."/>
            <person name="Greenberg A.J."/>
            <person name="Griffiths-Jones S."/>
            <person name="Gross S."/>
            <person name="Guigo R."/>
            <person name="Gustafson E.A."/>
            <person name="Haerty W."/>
            <person name="Hahn M.W."/>
            <person name="Halligan D.L."/>
            <person name="Halpern A.L."/>
            <person name="Halter G.M."/>
            <person name="Han M.V."/>
            <person name="Heger A."/>
            <person name="Hillier L."/>
            <person name="Hinrichs A.S."/>
            <person name="Holmes I."/>
            <person name="Hoskins R.A."/>
            <person name="Hubisz M.J."/>
            <person name="Hultmark D."/>
            <person name="Huntley M.A."/>
            <person name="Jaffe D.B."/>
            <person name="Jagadeeshan S."/>
            <person name="Jeck W.R."/>
            <person name="Johnson J."/>
            <person name="Jones C.D."/>
            <person name="Jordan W.C."/>
            <person name="Karpen G.H."/>
            <person name="Kataoka E."/>
            <person name="Keightley P.D."/>
            <person name="Kheradpour P."/>
            <person name="Kirkness E.F."/>
            <person name="Koerich L.B."/>
            <person name="Kristiansen K."/>
            <person name="Kudrna D."/>
            <person name="Kulathinal R.J."/>
            <person name="Kumar S."/>
            <person name="Kwok R."/>
            <person name="Lander E."/>
            <person name="Langley C.H."/>
            <person name="Lapoint R."/>
            <person name="Lazzaro B.P."/>
            <person name="Lee S.J."/>
            <person name="Levesque L."/>
            <person name="Li R."/>
            <person name="Lin C.F."/>
            <person name="Lin M.F."/>
            <person name="Lindblad-Toh K."/>
            <person name="Llopart A."/>
            <person name="Long M."/>
            <person name="Low L."/>
            <person name="Lozovsky E."/>
            <person name="Lu J."/>
            <person name="Luo M."/>
            <person name="Machado C.A."/>
            <person name="Makalowski W."/>
            <person name="Marzo M."/>
            <person name="Matsuda M."/>
            <person name="Matzkin L."/>
            <person name="McAllister B."/>
            <person name="McBride C.S."/>
            <person name="McKernan B."/>
            <person name="McKernan K."/>
            <person name="Mendez-Lago M."/>
            <person name="Minx P."/>
            <person name="Mollenhauer M.U."/>
            <person name="Montooth K."/>
            <person name="Mount S.M."/>
            <person name="Mu X."/>
            <person name="Myers E."/>
            <person name="Negre B."/>
            <person name="Newfeld S."/>
            <person name="Nielsen R."/>
            <person name="Noor M.A."/>
            <person name="O'Grady P."/>
            <person name="Pachter L."/>
            <person name="Papaceit M."/>
            <person name="Parisi M.J."/>
            <person name="Parisi M."/>
            <person name="Parts L."/>
            <person name="Pedersen J.S."/>
            <person name="Pesole G."/>
            <person name="Phillippy A.M."/>
            <person name="Ponting C.P."/>
            <person name="Pop M."/>
            <person name="Porcelli D."/>
            <person name="Powell J.R."/>
            <person name="Prohaska S."/>
            <person name="Pruitt K."/>
            <person name="Puig M."/>
            <person name="Quesneville H."/>
            <person name="Ram K.R."/>
            <person name="Rand D."/>
            <person name="Rasmussen M.D."/>
            <person name="Reed L.K."/>
            <person name="Reenan R."/>
            <person name="Reily A."/>
            <person name="Remington K.A."/>
            <person name="Rieger T.T."/>
            <person name="Ritchie M.G."/>
            <person name="Robin C."/>
            <person name="Rogers Y.H."/>
            <person name="Rohde C."/>
            <person name="Rozas J."/>
            <person name="Rubenfield M.J."/>
            <person name="Ruiz A."/>
            <person name="Russo S."/>
            <person name="Salzberg S.L."/>
            <person name="Sanchez-Gracia A."/>
            <person name="Saranga D.J."/>
            <person name="Sato H."/>
            <person name="Schaeffer S.W."/>
            <person name="Schatz M.C."/>
            <person name="Schlenke T."/>
            <person name="Schwartz R."/>
            <person name="Segarra C."/>
            <person name="Singh R.S."/>
            <person name="Sirot L."/>
            <person name="Sirota M."/>
            <person name="Sisneros N.B."/>
            <person name="Smith C.D."/>
            <person name="Smith T.F."/>
            <person name="Spieth J."/>
            <person name="Stage D.E."/>
            <person name="Stark A."/>
            <person name="Stephan W."/>
            <person name="Strausberg R.L."/>
            <person name="Strempel S."/>
            <person name="Sturgill D."/>
            <person name="Sutton G."/>
            <person name="Sutton G.G."/>
            <person name="Tao W."/>
            <person name="Teichmann S."/>
            <person name="Tobari Y.N."/>
            <person name="Tomimura Y."/>
            <person name="Tsolas J.M."/>
            <person name="Valente V.L."/>
            <person name="Venter E."/>
            <person name="Venter J.C."/>
            <person name="Vicario S."/>
            <person name="Vieira F.G."/>
            <person name="Vilella A.J."/>
            <person name="Villasante A."/>
            <person name="Walenz B."/>
            <person name="Wang J."/>
            <person name="Wasserman M."/>
            <person name="Watts T."/>
            <person name="Wilson D."/>
            <person name="Wilson R.K."/>
            <person name="Wing R.A."/>
            <person name="Wolfner M.F."/>
            <person name="Wong A."/>
            <person name="Wong G.K."/>
            <person name="Wu C.I."/>
            <person name="Wu G."/>
            <person name="Yamamoto D."/>
            <person name="Yang H.P."/>
            <person name="Yang S.P."/>
            <person name="Yorke J.A."/>
            <person name="Yoshida K."/>
            <person name="Zdobnov E."/>
            <person name="Zhang P."/>
            <person name="Zhang Y."/>
            <person name="Zimin A.V."/>
            <person name="Baldwin J."/>
            <person name="Abdouelleil A."/>
            <person name="Abdulkadir J."/>
            <person name="Abebe A."/>
            <person name="Abera B."/>
            <person name="Abreu J."/>
            <person name="Acer S.C."/>
            <person name="Aftuck L."/>
            <person name="Alexander A."/>
            <person name="An P."/>
            <person name="Anderson E."/>
            <person name="Anderson S."/>
            <person name="Arachi H."/>
            <person name="Azer M."/>
            <person name="Bachantsang P."/>
            <person name="Barry A."/>
            <person name="Bayul T."/>
            <person name="Berlin A."/>
            <person name="Bessette D."/>
            <person name="Bloom T."/>
            <person name="Blye J."/>
            <person name="Boguslavskiy L."/>
            <person name="Bonnet C."/>
            <person name="Boukhgalter B."/>
            <person name="Bourzgui I."/>
            <person name="Brown A."/>
            <person name="Cahill P."/>
            <person name="Channer S."/>
            <person name="Cheshatsang Y."/>
            <person name="Chuda L."/>
            <person name="Citroen M."/>
            <person name="Collymore A."/>
            <person name="Cooke P."/>
            <person name="Costello M."/>
            <person name="D'Aco K."/>
            <person name="Daza R."/>
            <person name="De Haan G."/>
            <person name="DeGray S."/>
            <person name="DeMaso C."/>
            <person name="Dhargay N."/>
            <person name="Dooley K."/>
            <person name="Dooley E."/>
            <person name="Doricent M."/>
            <person name="Dorje P."/>
            <person name="Dorjee K."/>
            <person name="Dupes A."/>
            <person name="Elong R."/>
            <person name="Falk J."/>
            <person name="Farina A."/>
            <person name="Faro S."/>
            <person name="Ferguson D."/>
            <person name="Fisher S."/>
            <person name="Foley C.D."/>
            <person name="Franke A."/>
            <person name="Friedrich D."/>
            <person name="Gadbois L."/>
            <person name="Gearin G."/>
            <person name="Gearin C.R."/>
            <person name="Giannoukos G."/>
            <person name="Goode T."/>
            <person name="Graham J."/>
            <person name="Grandbois E."/>
            <person name="Grewal S."/>
            <person name="Gyaltsen K."/>
            <person name="Hafez N."/>
            <person name="Hagos B."/>
            <person name="Hall J."/>
            <person name="Henson C."/>
            <person name="Hollinger A."/>
            <person name="Honan T."/>
            <person name="Huard M.D."/>
            <person name="Hughes L."/>
            <person name="Hurhula B."/>
            <person name="Husby M.E."/>
            <person name="Kamat A."/>
            <person name="Kanga B."/>
            <person name="Kashin S."/>
            <person name="Khazanovich D."/>
            <person name="Kisner P."/>
            <person name="Lance K."/>
            <person name="Lara M."/>
            <person name="Lee W."/>
            <person name="Lennon N."/>
            <person name="Letendre F."/>
            <person name="LeVine R."/>
            <person name="Lipovsky A."/>
            <person name="Liu X."/>
            <person name="Liu J."/>
            <person name="Liu S."/>
            <person name="Lokyitsang T."/>
            <person name="Lokyitsang Y."/>
            <person name="Lubonja R."/>
            <person name="Lui A."/>
            <person name="MacDonald P."/>
            <person name="Magnisalis V."/>
            <person name="Maru K."/>
            <person name="Matthews C."/>
            <person name="McCusker W."/>
            <person name="McDonough S."/>
            <person name="Mehta T."/>
            <person name="Meldrim J."/>
            <person name="Meneus L."/>
            <person name="Mihai O."/>
            <person name="Mihalev A."/>
            <person name="Mihova T."/>
            <person name="Mittelman R."/>
            <person name="Mlenga V."/>
            <person name="Montmayeur A."/>
            <person name="Mulrain L."/>
            <person name="Navidi A."/>
            <person name="Naylor J."/>
            <person name="Negash T."/>
            <person name="Nguyen T."/>
            <person name="Nguyen N."/>
            <person name="Nicol R."/>
            <person name="Norbu C."/>
            <person name="Norbu N."/>
            <person name="Novod N."/>
            <person name="O'Neill B."/>
            <person name="Osman S."/>
            <person name="Markiewicz E."/>
            <person name="Oyono O.L."/>
            <person name="Patti C."/>
            <person name="Phunkhang P."/>
            <person name="Pierre F."/>
            <person name="Priest M."/>
            <person name="Raghuraman S."/>
            <person name="Rege F."/>
            <person name="Reyes R."/>
            <person name="Rise C."/>
            <person name="Rogov P."/>
            <person name="Ross K."/>
            <person name="Ryan E."/>
            <person name="Settipalli S."/>
            <person name="Shea T."/>
            <person name="Sherpa N."/>
            <person name="Shi L."/>
            <person name="Shih D."/>
            <person name="Sparrow T."/>
            <person name="Spaulding J."/>
            <person name="Stalker J."/>
            <person name="Stange-Thomann N."/>
            <person name="Stavropoulos S."/>
            <person name="Stone C."/>
            <person name="Strader C."/>
            <person name="Tesfaye S."/>
            <person name="Thomson T."/>
            <person name="Thoulutsang Y."/>
            <person name="Thoulutsang D."/>
            <person name="Topham K."/>
            <person name="Topping I."/>
            <person name="Tsamla T."/>
            <person name="Vassiliev H."/>
            <person name="Vo A."/>
            <person name="Wangchuk T."/>
            <person name="Wangdi T."/>
            <person name="Weiand M."/>
            <person name="Wilkinson J."/>
            <person name="Wilson A."/>
            <person name="Yadav S."/>
            <person name="Young G."/>
            <person name="Yu Q."/>
            <person name="Zembek L."/>
            <person name="Zhong D."/>
            <person name="Zimmer A."/>
            <person name="Zwirko Z."/>
            <person name="Jaffe D.B."/>
            <person name="Alvarez P."/>
            <person name="Brockman W."/>
            <person name="Butler J."/>
            <person name="Chin C."/>
            <person name="Gnerre S."/>
            <person name="Grabherr M."/>
            <person name="Kleber M."/>
            <person name="Mauceli E."/>
            <person name="MacCallum I."/>
        </authorList>
    </citation>
    <scope>NUCLEOTIDE SEQUENCE [LARGE SCALE GENOMIC DNA]</scope>
    <source>
        <strain evidence="3">Tai18E2 / Tucson 14021-0261.01</strain>
    </source>
</reference>
<proteinExistence type="predicted"/>
<organism evidence="2 3">
    <name type="scientific">Drosophila yakuba</name>
    <name type="common">Fruit fly</name>
    <dbReference type="NCBI Taxonomy" id="7245"/>
    <lineage>
        <taxon>Eukaryota</taxon>
        <taxon>Metazoa</taxon>
        <taxon>Ecdysozoa</taxon>
        <taxon>Arthropoda</taxon>
        <taxon>Hexapoda</taxon>
        <taxon>Insecta</taxon>
        <taxon>Pterygota</taxon>
        <taxon>Neoptera</taxon>
        <taxon>Endopterygota</taxon>
        <taxon>Diptera</taxon>
        <taxon>Brachycera</taxon>
        <taxon>Muscomorpha</taxon>
        <taxon>Ephydroidea</taxon>
        <taxon>Drosophilidae</taxon>
        <taxon>Drosophila</taxon>
        <taxon>Sophophora</taxon>
    </lineage>
</organism>
<dbReference type="OrthoDB" id="7870617at2759"/>
<gene>
    <name evidence="2" type="primary">Dyak\GE28026</name>
    <name evidence="2" type="synonym">GE28026</name>
    <name evidence="2" type="ORF">Dyak_GE28026</name>
</gene>
<feature type="region of interest" description="Disordered" evidence="1">
    <location>
        <begin position="57"/>
        <end position="178"/>
    </location>
</feature>
<evidence type="ECO:0000313" key="2">
    <source>
        <dbReference type="EMBL" id="KRJ97057.1"/>
    </source>
</evidence>
<protein>
    <submittedName>
        <fullName evidence="2">Uncharacterized protein</fullName>
    </submittedName>
</protein>
<sequence>MSSKKSKDPSPATLEDLVNQVIEKSKQLSMSMKEQRKLVQEYMNAKIYGSEESYGECVCDFSTDSDTDSDSDSDSVSDSDSEEDSITDSDEQTEESSDDSESELSEVEEASSPGDAQGSATKNSKEPISKDEPEPSRLVAFVPPPQSPGQPAPRIQRRLTMAGGMVAAPVPPRSGRAK</sequence>
<keyword evidence="3" id="KW-1185">Reference proteome</keyword>
<feature type="compositionally biased region" description="Pro residues" evidence="1">
    <location>
        <begin position="142"/>
        <end position="151"/>
    </location>
</feature>
<feature type="compositionally biased region" description="Acidic residues" evidence="1">
    <location>
        <begin position="63"/>
        <end position="109"/>
    </location>
</feature>